<feature type="region of interest" description="Disordered" evidence="9">
    <location>
        <begin position="17"/>
        <end position="45"/>
    </location>
</feature>
<accession>W5MQP9</accession>
<keyword evidence="6" id="KW-0687">Ribonucleoprotein</keyword>
<protein>
    <recommendedName>
        <fullName evidence="7">Small ribosomal subunit protein mS31</fullName>
    </recommendedName>
    <alternativeName>
        <fullName evidence="8">28S ribosomal protein S31, mitochondrial</fullName>
    </alternativeName>
</protein>
<dbReference type="Pfam" id="PF15433">
    <property type="entry name" value="MRP-S31"/>
    <property type="match status" value="1"/>
</dbReference>
<dbReference type="STRING" id="7918.ENSLOCP00000010708"/>
<dbReference type="PANTHER" id="PTHR13231:SF3">
    <property type="entry name" value="SMALL RIBOSOMAL SUBUNIT PROTEIN MS31"/>
    <property type="match status" value="1"/>
</dbReference>
<feature type="compositionally biased region" description="Basic and acidic residues" evidence="9">
    <location>
        <begin position="35"/>
        <end position="45"/>
    </location>
</feature>
<evidence type="ECO:0000256" key="2">
    <source>
        <dbReference type="ARBA" id="ARBA00011057"/>
    </source>
</evidence>
<dbReference type="Proteomes" id="UP000018468">
    <property type="component" value="Linkage group LG3"/>
</dbReference>
<keyword evidence="5" id="KW-0496">Mitochondrion</keyword>
<dbReference type="InParanoid" id="W5MQP9"/>
<comment type="subcellular location">
    <subcellularLocation>
        <location evidence="1">Mitochondrion</location>
    </subcellularLocation>
</comment>
<evidence type="ECO:0000256" key="4">
    <source>
        <dbReference type="ARBA" id="ARBA00022980"/>
    </source>
</evidence>
<evidence type="ECO:0000256" key="9">
    <source>
        <dbReference type="SAM" id="MobiDB-lite"/>
    </source>
</evidence>
<evidence type="ECO:0000256" key="1">
    <source>
        <dbReference type="ARBA" id="ARBA00004173"/>
    </source>
</evidence>
<evidence type="ECO:0000256" key="8">
    <source>
        <dbReference type="ARBA" id="ARBA00035363"/>
    </source>
</evidence>
<dbReference type="EMBL" id="AHAT01013948">
    <property type="status" value="NOT_ANNOTATED_CDS"/>
    <property type="molecule type" value="Genomic_DNA"/>
</dbReference>
<dbReference type="Bgee" id="ENSLOCG00000008798">
    <property type="expression patterns" value="Expressed in ovary and 13 other cell types or tissues"/>
</dbReference>
<name>W5MQP9_LEPOC</name>
<dbReference type="PANTHER" id="PTHR13231">
    <property type="entry name" value="MITOCHONDRIAL RIBOSOMAL PROTEIN S31"/>
    <property type="match status" value="1"/>
</dbReference>
<dbReference type="GeneTree" id="ENSGT00390000010017"/>
<evidence type="ECO:0000256" key="7">
    <source>
        <dbReference type="ARBA" id="ARBA00035133"/>
    </source>
</evidence>
<sequence length="344" mass="38845">ELVHKLQVVAFSTTTAISKEREEASGPEEVQSTTSEKEQGKSGKESLLDLLGAMKVEVTTKKKFRGLNVQKDAPGALESATSMFQKATSHIESQSVTLSPELVAAASAVASSMPNKRQAESELLQQLRKHESVSDVQRKGQTKNIGNIIADMKIGKRPNIRASARAANQIHFDDDGRGYIHDRGVNSNLEGVRNRKGLFVGKRLNIFQVPPDTAELEPRDSSPSLWDMELANQIAAVTKHPPRNGFEEMIQWTHDGKLWRYPINNEEGLEEEADIPFHEHVFLEKHLEDFPKQGPIRHFMELVITGLSKNPYLTVRQKTEHIAWFREYFQQKEDLLKEAEVYLN</sequence>
<dbReference type="eggNOG" id="ENOG502QSX9">
    <property type="taxonomic scope" value="Eukaryota"/>
</dbReference>
<reference evidence="10" key="2">
    <citation type="submission" date="2025-08" db="UniProtKB">
        <authorList>
            <consortium name="Ensembl"/>
        </authorList>
    </citation>
    <scope>IDENTIFICATION</scope>
</reference>
<keyword evidence="11" id="KW-1185">Reference proteome</keyword>
<evidence type="ECO:0000313" key="10">
    <source>
        <dbReference type="Ensembl" id="ENSLOCP00000010708.1"/>
    </source>
</evidence>
<evidence type="ECO:0000313" key="11">
    <source>
        <dbReference type="Proteomes" id="UP000018468"/>
    </source>
</evidence>
<evidence type="ECO:0000256" key="6">
    <source>
        <dbReference type="ARBA" id="ARBA00023274"/>
    </source>
</evidence>
<proteinExistence type="inferred from homology"/>
<dbReference type="HOGENOM" id="CLU_052666_0_0_1"/>
<keyword evidence="4" id="KW-0689">Ribosomal protein</keyword>
<organism evidence="10 11">
    <name type="scientific">Lepisosteus oculatus</name>
    <name type="common">Spotted gar</name>
    <dbReference type="NCBI Taxonomy" id="7918"/>
    <lineage>
        <taxon>Eukaryota</taxon>
        <taxon>Metazoa</taxon>
        <taxon>Chordata</taxon>
        <taxon>Craniata</taxon>
        <taxon>Vertebrata</taxon>
        <taxon>Euteleostomi</taxon>
        <taxon>Actinopterygii</taxon>
        <taxon>Neopterygii</taxon>
        <taxon>Holostei</taxon>
        <taxon>Semionotiformes</taxon>
        <taxon>Lepisosteidae</taxon>
        <taxon>Lepisosteus</taxon>
    </lineage>
</organism>
<dbReference type="OMA" id="EGYDNYP"/>
<dbReference type="GO" id="GO:0005763">
    <property type="term" value="C:mitochondrial small ribosomal subunit"/>
    <property type="evidence" value="ECO:0007669"/>
    <property type="project" value="InterPro"/>
</dbReference>
<comment type="similarity">
    <text evidence="2">Belongs to the mitochondrion-specific ribosomal protein mS31 family.</text>
</comment>
<evidence type="ECO:0000256" key="3">
    <source>
        <dbReference type="ARBA" id="ARBA00022946"/>
    </source>
</evidence>
<dbReference type="InterPro" id="IPR026299">
    <property type="entry name" value="MRP-S31"/>
</dbReference>
<reference evidence="10" key="3">
    <citation type="submission" date="2025-09" db="UniProtKB">
        <authorList>
            <consortium name="Ensembl"/>
        </authorList>
    </citation>
    <scope>IDENTIFICATION</scope>
</reference>
<dbReference type="GO" id="GO:0003735">
    <property type="term" value="F:structural constituent of ribosome"/>
    <property type="evidence" value="ECO:0007669"/>
    <property type="project" value="InterPro"/>
</dbReference>
<reference evidence="11" key="1">
    <citation type="submission" date="2011-12" db="EMBL/GenBank/DDBJ databases">
        <title>The Draft Genome of Lepisosteus oculatus.</title>
        <authorList>
            <consortium name="The Broad Institute Genome Assembly &amp; Analysis Group"/>
            <consortium name="Computational R&amp;D Group"/>
            <consortium name="and Sequencing Platform"/>
            <person name="Di Palma F."/>
            <person name="Alfoldi J."/>
            <person name="Johnson J."/>
            <person name="Berlin A."/>
            <person name="Gnerre S."/>
            <person name="Jaffe D."/>
            <person name="MacCallum I."/>
            <person name="Young S."/>
            <person name="Walker B.J."/>
            <person name="Lander E.S."/>
            <person name="Lindblad-Toh K."/>
        </authorList>
    </citation>
    <scope>NUCLEOTIDE SEQUENCE [LARGE SCALE GENOMIC DNA]</scope>
</reference>
<keyword evidence="3" id="KW-0809">Transit peptide</keyword>
<evidence type="ECO:0000256" key="5">
    <source>
        <dbReference type="ARBA" id="ARBA00023128"/>
    </source>
</evidence>
<dbReference type="Ensembl" id="ENSLOCT00000010723.1">
    <property type="protein sequence ID" value="ENSLOCP00000010708.1"/>
    <property type="gene ID" value="ENSLOCG00000008798.1"/>
</dbReference>
<dbReference type="AlphaFoldDB" id="W5MQP9"/>